<dbReference type="RefSeq" id="WP_336434982.1">
    <property type="nucleotide sequence ID" value="NZ_JBAWKS010000001.1"/>
</dbReference>
<evidence type="ECO:0000256" key="6">
    <source>
        <dbReference type="SAM" id="Phobius"/>
    </source>
</evidence>
<accession>A0ABU8ERL3</accession>
<evidence type="ECO:0000256" key="5">
    <source>
        <dbReference type="ARBA" id="ARBA00023136"/>
    </source>
</evidence>
<keyword evidence="3 6" id="KW-0812">Transmembrane</keyword>
<dbReference type="PANTHER" id="PTHR34478:SF2">
    <property type="entry name" value="MEMBRANE PROTEIN"/>
    <property type="match status" value="1"/>
</dbReference>
<comment type="similarity">
    <text evidence="2">Belongs to the LemA family.</text>
</comment>
<comment type="caution">
    <text evidence="7">The sequence shown here is derived from an EMBL/GenBank/DDBJ whole genome shotgun (WGS) entry which is preliminary data.</text>
</comment>
<keyword evidence="4 6" id="KW-1133">Transmembrane helix</keyword>
<proteinExistence type="inferred from homology"/>
<comment type="subcellular location">
    <subcellularLocation>
        <location evidence="1">Membrane</location>
        <topology evidence="1">Single-pass membrane protein</topology>
    </subcellularLocation>
</comment>
<evidence type="ECO:0000256" key="3">
    <source>
        <dbReference type="ARBA" id="ARBA00022692"/>
    </source>
</evidence>
<reference evidence="7 8" key="1">
    <citation type="submission" date="2023-12" db="EMBL/GenBank/DDBJ databases">
        <title>Friends and Foes: Symbiotic and Algicidal bacterial influence on Karenia brevis blooms.</title>
        <authorList>
            <person name="Fei C."/>
            <person name="Mohamed A.R."/>
            <person name="Booker A."/>
            <person name="Arshad M."/>
            <person name="Klass S."/>
            <person name="Ahn S."/>
            <person name="Gilbert P.M."/>
            <person name="Heil C.A."/>
            <person name="Martinez J.M."/>
            <person name="Amin S.A."/>
        </authorList>
    </citation>
    <scope>NUCLEOTIDE SEQUENCE [LARGE SCALE GENOMIC DNA]</scope>
    <source>
        <strain evidence="7 8">CE15</strain>
    </source>
</reference>
<name>A0ABU8ERL3_9GAMM</name>
<dbReference type="InterPro" id="IPR007156">
    <property type="entry name" value="MamQ_LemA"/>
</dbReference>
<sequence>MSEFFTANWLLISILVVFIVIFYAWYVSIITKRNAMEEAFSGIDVQLKKRTDLIPNVLAIAKKFMTHEKELLEEVTRLRTDVLNAASSNNNEQRFKLEGQLENSLSGLMIAVENYPELKSDGTMLDAQRTYADVEAHISAARRNFNSANRVLRNAIQVFPGNIIAAMVGVKAMAFFEISESERQPVNAAELLN</sequence>
<dbReference type="SUPFAM" id="SSF140478">
    <property type="entry name" value="LemA-like"/>
    <property type="match status" value="1"/>
</dbReference>
<feature type="transmembrane region" description="Helical" evidence="6">
    <location>
        <begin position="6"/>
        <end position="26"/>
    </location>
</feature>
<keyword evidence="5 6" id="KW-0472">Membrane</keyword>
<evidence type="ECO:0000256" key="1">
    <source>
        <dbReference type="ARBA" id="ARBA00004167"/>
    </source>
</evidence>
<dbReference type="InterPro" id="IPR023353">
    <property type="entry name" value="LemA-like_dom_sf"/>
</dbReference>
<organism evidence="7 8">
    <name type="scientific">Pseudoalteromonas spongiae</name>
    <dbReference type="NCBI Taxonomy" id="298657"/>
    <lineage>
        <taxon>Bacteria</taxon>
        <taxon>Pseudomonadati</taxon>
        <taxon>Pseudomonadota</taxon>
        <taxon>Gammaproteobacteria</taxon>
        <taxon>Alteromonadales</taxon>
        <taxon>Pseudoalteromonadaceae</taxon>
        <taxon>Pseudoalteromonas</taxon>
    </lineage>
</organism>
<keyword evidence="8" id="KW-1185">Reference proteome</keyword>
<gene>
    <name evidence="7" type="ORF">WAE96_06905</name>
</gene>
<evidence type="ECO:0000256" key="2">
    <source>
        <dbReference type="ARBA" id="ARBA00008854"/>
    </source>
</evidence>
<dbReference type="EMBL" id="JBAWKS010000001">
    <property type="protein sequence ID" value="MEI4549430.1"/>
    <property type="molecule type" value="Genomic_DNA"/>
</dbReference>
<evidence type="ECO:0000313" key="8">
    <source>
        <dbReference type="Proteomes" id="UP001382455"/>
    </source>
</evidence>
<dbReference type="PANTHER" id="PTHR34478">
    <property type="entry name" value="PROTEIN LEMA"/>
    <property type="match status" value="1"/>
</dbReference>
<evidence type="ECO:0000313" key="7">
    <source>
        <dbReference type="EMBL" id="MEI4549430.1"/>
    </source>
</evidence>
<evidence type="ECO:0000256" key="4">
    <source>
        <dbReference type="ARBA" id="ARBA00022989"/>
    </source>
</evidence>
<dbReference type="Pfam" id="PF04011">
    <property type="entry name" value="LemA"/>
    <property type="match status" value="1"/>
</dbReference>
<dbReference type="Proteomes" id="UP001382455">
    <property type="component" value="Unassembled WGS sequence"/>
</dbReference>
<dbReference type="Gene3D" id="1.20.1440.20">
    <property type="entry name" value="LemA-like domain"/>
    <property type="match status" value="1"/>
</dbReference>
<protein>
    <submittedName>
        <fullName evidence="7">LemA family protein</fullName>
    </submittedName>
</protein>